<reference evidence="1 2" key="1">
    <citation type="submission" date="2014-03" db="EMBL/GenBank/DDBJ databases">
        <authorList>
            <person name="Urmite Genomes U."/>
        </authorList>
    </citation>
    <scope>NUCLEOTIDE SEQUENCE [LARGE SCALE GENOMIC DNA]</scope>
    <source>
        <strain evidence="1 2">Vm-5</strain>
    </source>
</reference>
<dbReference type="STRING" id="1462526.BN990_04286"/>
<evidence type="ECO:0000313" key="2">
    <source>
        <dbReference type="Proteomes" id="UP000028875"/>
    </source>
</evidence>
<organism evidence="1 2">
    <name type="scientific">Virgibacillus massiliensis</name>
    <dbReference type="NCBI Taxonomy" id="1462526"/>
    <lineage>
        <taxon>Bacteria</taxon>
        <taxon>Bacillati</taxon>
        <taxon>Bacillota</taxon>
        <taxon>Bacilli</taxon>
        <taxon>Bacillales</taxon>
        <taxon>Bacillaceae</taxon>
        <taxon>Virgibacillus</taxon>
    </lineage>
</organism>
<protein>
    <submittedName>
        <fullName evidence="1">Uncharacterized protein</fullName>
    </submittedName>
</protein>
<proteinExistence type="predicted"/>
<keyword evidence="2" id="KW-1185">Reference proteome</keyword>
<gene>
    <name evidence="1" type="ORF">BN990_04286</name>
</gene>
<comment type="caution">
    <text evidence="1">The sequence shown here is derived from an EMBL/GenBank/DDBJ whole genome shotgun (WGS) entry which is preliminary data.</text>
</comment>
<dbReference type="Proteomes" id="UP000028875">
    <property type="component" value="Unassembled WGS sequence"/>
</dbReference>
<dbReference type="EMBL" id="CCDP010000003">
    <property type="protein sequence ID" value="CDQ41907.1"/>
    <property type="molecule type" value="Genomic_DNA"/>
</dbReference>
<dbReference type="AlphaFoldDB" id="A0A024QI49"/>
<reference evidence="2" key="2">
    <citation type="submission" date="2014-05" db="EMBL/GenBank/DDBJ databases">
        <title>Draft genome sequence of Virgibacillus massiliensis Vm-5.</title>
        <authorList>
            <person name="Khelaifia S."/>
            <person name="Croce O."/>
            <person name="Lagier J.C."/>
            <person name="Raoult D."/>
        </authorList>
    </citation>
    <scope>NUCLEOTIDE SEQUENCE [LARGE SCALE GENOMIC DNA]</scope>
    <source>
        <strain evidence="2">Vm-5</strain>
    </source>
</reference>
<name>A0A024QI49_9BACI</name>
<dbReference type="SUPFAM" id="SSF161266">
    <property type="entry name" value="Gam-like"/>
    <property type="match status" value="1"/>
</dbReference>
<accession>A0A024QI49</accession>
<evidence type="ECO:0000313" key="1">
    <source>
        <dbReference type="EMBL" id="CDQ41907.1"/>
    </source>
</evidence>
<dbReference type="RefSeq" id="WP_038246918.1">
    <property type="nucleotide sequence ID" value="NZ_BNER01000008.1"/>
</dbReference>
<dbReference type="OrthoDB" id="9983066at2"/>
<sequence>MSAALQEALNYEAKEAVHSIQDMMEGMLQNVKDNDGYVREELDEMTIRKMMLAKHYLKQDIEKMKEMKKAIVKEWDQRINKKNDDIAAIDSIIDNFVKHQNNGKKLSFDIGTASLRRNNHKVTMEDENKAKAYFQNNGVLQEVLKEPSIDVTRAQNYFMIQFEQHVKSLAEATINQEIQMSEKKKITKKREKEILQETIDRELPNLQQNLPEGFKLIMPEEKVTTRFNI</sequence>